<evidence type="ECO:0000313" key="3">
    <source>
        <dbReference type="EMBL" id="AEH61268.1"/>
    </source>
</evidence>
<reference evidence="3 4" key="1">
    <citation type="submission" date="2010-07" db="EMBL/GenBank/DDBJ databases">
        <title>The complete genome of Methanosalsum zhilinae DSM 4017.</title>
        <authorList>
            <consortium name="US DOE Joint Genome Institute (JGI-PGF)"/>
            <person name="Lucas S."/>
            <person name="Copeland A."/>
            <person name="Lapidus A."/>
            <person name="Glavina del Rio T."/>
            <person name="Dalin E."/>
            <person name="Tice H."/>
            <person name="Bruce D."/>
            <person name="Goodwin L."/>
            <person name="Pitluck S."/>
            <person name="Kyrpides N."/>
            <person name="Mavromatis K."/>
            <person name="Ovchinnikova G."/>
            <person name="Daligault H."/>
            <person name="Detter J.C."/>
            <person name="Han C."/>
            <person name="Tapia R."/>
            <person name="Larimer F."/>
            <person name="Land M."/>
            <person name="Hauser L."/>
            <person name="Markowitz V."/>
            <person name="Cheng J.-F."/>
            <person name="Hugenholtz P."/>
            <person name="Woyke T."/>
            <person name="Wu D."/>
            <person name="Spring S."/>
            <person name="Schueler E."/>
            <person name="Brambilla E."/>
            <person name="Klenk H.-P."/>
            <person name="Eisen J.A."/>
        </authorList>
    </citation>
    <scope>NUCLEOTIDE SEQUENCE [LARGE SCALE GENOMIC DNA]</scope>
    <source>
        <strain evidence="4">DSM 4017 / NBRC 107636 / OCM 62 / WeN5</strain>
    </source>
</reference>
<dbReference type="PRINTS" id="PR01438">
    <property type="entry name" value="UNVRSLSTRESS"/>
</dbReference>
<accession>F7XNR7</accession>
<dbReference type="OrthoDB" id="105697at2157"/>
<protein>
    <submittedName>
        <fullName evidence="3">UspA domain protein</fullName>
    </submittedName>
</protein>
<dbReference type="Gene3D" id="3.40.50.620">
    <property type="entry name" value="HUPs"/>
    <property type="match status" value="1"/>
</dbReference>
<evidence type="ECO:0000256" key="1">
    <source>
        <dbReference type="ARBA" id="ARBA00008791"/>
    </source>
</evidence>
<organism evidence="3 4">
    <name type="scientific">Methanosalsum zhilinae (strain DSM 4017 / NBRC 107636 / OCM 62 / WeN5)</name>
    <name type="common">Methanohalophilus zhilinae</name>
    <dbReference type="NCBI Taxonomy" id="679901"/>
    <lineage>
        <taxon>Archaea</taxon>
        <taxon>Methanobacteriati</taxon>
        <taxon>Methanobacteriota</taxon>
        <taxon>Stenosarchaea group</taxon>
        <taxon>Methanomicrobia</taxon>
        <taxon>Methanosarcinales</taxon>
        <taxon>Methanosarcinaceae</taxon>
        <taxon>Methanosalsum</taxon>
    </lineage>
</organism>
<dbReference type="InterPro" id="IPR006015">
    <property type="entry name" value="Universal_stress_UspA"/>
</dbReference>
<sequence length="153" mass="16758">MDERLYEKILIATDGSKNVQNAVDLGIEIAKASGAKVYAVMVVPSHSLTSYMKSHMEEWEAPYDTIRQVANKAIEYVMDKAKMEGVEATGVILEGHPPEQITAYAHGNNMDLIVMGTLGRTGIDRFLIGSVSENVIRHSKVKVLVVPSNTGKK</sequence>
<feature type="domain" description="UspA" evidence="2">
    <location>
        <begin position="6"/>
        <end position="147"/>
    </location>
</feature>
<dbReference type="KEGG" id="mzh:Mzhil_1424"/>
<dbReference type="PIRSF" id="PIRSF006276">
    <property type="entry name" value="UspA"/>
    <property type="match status" value="1"/>
</dbReference>
<dbReference type="GeneID" id="10823061"/>
<dbReference type="Proteomes" id="UP000006622">
    <property type="component" value="Chromosome"/>
</dbReference>
<dbReference type="HOGENOM" id="CLU_049301_11_0_2"/>
<evidence type="ECO:0000259" key="2">
    <source>
        <dbReference type="Pfam" id="PF00582"/>
    </source>
</evidence>
<dbReference type="PANTHER" id="PTHR46268:SF6">
    <property type="entry name" value="UNIVERSAL STRESS PROTEIN UP12"/>
    <property type="match status" value="1"/>
</dbReference>
<dbReference type="RefSeq" id="WP_013898705.1">
    <property type="nucleotide sequence ID" value="NC_015676.1"/>
</dbReference>
<dbReference type="CDD" id="cd00293">
    <property type="entry name" value="USP-like"/>
    <property type="match status" value="1"/>
</dbReference>
<dbReference type="SUPFAM" id="SSF52402">
    <property type="entry name" value="Adenine nucleotide alpha hydrolases-like"/>
    <property type="match status" value="1"/>
</dbReference>
<dbReference type="PANTHER" id="PTHR46268">
    <property type="entry name" value="STRESS RESPONSE PROTEIN NHAX"/>
    <property type="match status" value="1"/>
</dbReference>
<dbReference type="InterPro" id="IPR014729">
    <property type="entry name" value="Rossmann-like_a/b/a_fold"/>
</dbReference>
<dbReference type="AlphaFoldDB" id="F7XNR7"/>
<dbReference type="EMBL" id="CP002101">
    <property type="protein sequence ID" value="AEH61268.1"/>
    <property type="molecule type" value="Genomic_DNA"/>
</dbReference>
<proteinExistence type="inferred from homology"/>
<name>F7XNR7_METZD</name>
<dbReference type="STRING" id="679901.Mzhil_1424"/>
<keyword evidence="4" id="KW-1185">Reference proteome</keyword>
<evidence type="ECO:0000313" key="4">
    <source>
        <dbReference type="Proteomes" id="UP000006622"/>
    </source>
</evidence>
<comment type="similarity">
    <text evidence="1">Belongs to the universal stress protein A family.</text>
</comment>
<gene>
    <name evidence="3" type="ordered locus">Mzhil_1424</name>
</gene>
<dbReference type="InterPro" id="IPR006016">
    <property type="entry name" value="UspA"/>
</dbReference>
<dbReference type="Pfam" id="PF00582">
    <property type="entry name" value="Usp"/>
    <property type="match status" value="1"/>
</dbReference>